<dbReference type="AlphaFoldDB" id="A0AAN8G890"/>
<dbReference type="SMART" id="SM00408">
    <property type="entry name" value="IGc2"/>
    <property type="match status" value="3"/>
</dbReference>
<feature type="signal peptide" evidence="6">
    <location>
        <begin position="1"/>
        <end position="22"/>
    </location>
</feature>
<evidence type="ECO:0000256" key="2">
    <source>
        <dbReference type="ARBA" id="ARBA00023136"/>
    </source>
</evidence>
<evidence type="ECO:0000256" key="3">
    <source>
        <dbReference type="ARBA" id="ARBA00023157"/>
    </source>
</evidence>
<keyword evidence="5" id="KW-0393">Immunoglobulin domain</keyword>
<dbReference type="InterPro" id="IPR003599">
    <property type="entry name" value="Ig_sub"/>
</dbReference>
<feature type="chain" id="PRO_5042853395" description="Ig-like domain-containing protein" evidence="6">
    <location>
        <begin position="23"/>
        <end position="442"/>
    </location>
</feature>
<dbReference type="PANTHER" id="PTHR11640">
    <property type="entry name" value="NEPHRIN"/>
    <property type="match status" value="1"/>
</dbReference>
<evidence type="ECO:0000256" key="5">
    <source>
        <dbReference type="ARBA" id="ARBA00023319"/>
    </source>
</evidence>
<dbReference type="SUPFAM" id="SSF48726">
    <property type="entry name" value="Immunoglobulin"/>
    <property type="match status" value="3"/>
</dbReference>
<dbReference type="GO" id="GO:0050839">
    <property type="term" value="F:cell adhesion molecule binding"/>
    <property type="evidence" value="ECO:0007669"/>
    <property type="project" value="TreeGrafter"/>
</dbReference>
<evidence type="ECO:0000313" key="8">
    <source>
        <dbReference type="EMBL" id="KAK6167713.1"/>
    </source>
</evidence>
<keyword evidence="2" id="KW-0472">Membrane</keyword>
<keyword evidence="6" id="KW-0732">Signal</keyword>
<gene>
    <name evidence="8" type="ORF">SNE40_021677</name>
</gene>
<protein>
    <recommendedName>
        <fullName evidence="7">Ig-like domain-containing protein</fullName>
    </recommendedName>
</protein>
<dbReference type="InterPro" id="IPR007110">
    <property type="entry name" value="Ig-like_dom"/>
</dbReference>
<evidence type="ECO:0000313" key="9">
    <source>
        <dbReference type="Proteomes" id="UP001347796"/>
    </source>
</evidence>
<reference evidence="8 9" key="1">
    <citation type="submission" date="2024-01" db="EMBL/GenBank/DDBJ databases">
        <title>The genome of the rayed Mediterranean limpet Patella caerulea (Linnaeus, 1758).</title>
        <authorList>
            <person name="Anh-Thu Weber A."/>
            <person name="Halstead-Nussloch G."/>
        </authorList>
    </citation>
    <scope>NUCLEOTIDE SEQUENCE [LARGE SCALE GENOMIC DNA]</scope>
    <source>
        <strain evidence="8">AATW-2023a</strain>
        <tissue evidence="8">Whole specimen</tissue>
    </source>
</reference>
<organism evidence="8 9">
    <name type="scientific">Patella caerulea</name>
    <name type="common">Rayed Mediterranean limpet</name>
    <dbReference type="NCBI Taxonomy" id="87958"/>
    <lineage>
        <taxon>Eukaryota</taxon>
        <taxon>Metazoa</taxon>
        <taxon>Spiralia</taxon>
        <taxon>Lophotrochozoa</taxon>
        <taxon>Mollusca</taxon>
        <taxon>Gastropoda</taxon>
        <taxon>Patellogastropoda</taxon>
        <taxon>Patelloidea</taxon>
        <taxon>Patellidae</taxon>
        <taxon>Patella</taxon>
    </lineage>
</organism>
<dbReference type="PANTHER" id="PTHR11640:SF164">
    <property type="entry name" value="MAM DOMAIN-CONTAINING GLYCOSYLPHOSPHATIDYLINOSITOL ANCHOR PROTEIN 1"/>
    <property type="match status" value="1"/>
</dbReference>
<comment type="caution">
    <text evidence="8">The sequence shown here is derived from an EMBL/GenBank/DDBJ whole genome shotgun (WGS) entry which is preliminary data.</text>
</comment>
<dbReference type="Proteomes" id="UP001347796">
    <property type="component" value="Unassembled WGS sequence"/>
</dbReference>
<dbReference type="GO" id="GO:0098609">
    <property type="term" value="P:cell-cell adhesion"/>
    <property type="evidence" value="ECO:0007669"/>
    <property type="project" value="TreeGrafter"/>
</dbReference>
<dbReference type="GO" id="GO:0005886">
    <property type="term" value="C:plasma membrane"/>
    <property type="evidence" value="ECO:0007669"/>
    <property type="project" value="TreeGrafter"/>
</dbReference>
<sequence>MLLCHATALIFFLYIYFSDTEGLFLRSQQPYAIRGETFTWVCNKRGQQNPENVVFLKFGNGRSDINSLCTVKMGMSGCMSMVSRYSRYKCGCINNDTSSMYLNITNVHGDDDGKWACKQSSINTVYPVYLPVYYGPENVRILANTRGRFEFTEGDNATLTCDADCKPQCNIRLYNKTINISDTSSVNKKQLLSSNGSLSLVNISRHINGSTIICQAIHLHPSFSGTSVTTEIKLKVYYVARNIVFSTTNNEAVIEGQDVNITCSSTDSCYPPCTFKWRFISPHRYYPSQYINHYSRNSDIGILSIKSVNRRRSGEYRCEASNSRHSRLHKYRNLILTVCYPPQIKYLRSDATNNKINEGSNITLTCSVDSVPDSNISWSRSKESQLPTIGGKLFIPIATCGHADDYTCTADNGVGQPDTETISVYVRCKLGLYCSKVENSEN</sequence>
<keyword evidence="9" id="KW-1185">Reference proteome</keyword>
<name>A0AAN8G890_PATCE</name>
<evidence type="ECO:0000259" key="7">
    <source>
        <dbReference type="PROSITE" id="PS50835"/>
    </source>
</evidence>
<keyword evidence="4" id="KW-0325">Glycoprotein</keyword>
<evidence type="ECO:0000256" key="4">
    <source>
        <dbReference type="ARBA" id="ARBA00023180"/>
    </source>
</evidence>
<dbReference type="GO" id="GO:0005911">
    <property type="term" value="C:cell-cell junction"/>
    <property type="evidence" value="ECO:0007669"/>
    <property type="project" value="TreeGrafter"/>
</dbReference>
<evidence type="ECO:0000256" key="6">
    <source>
        <dbReference type="SAM" id="SignalP"/>
    </source>
</evidence>
<evidence type="ECO:0000256" key="1">
    <source>
        <dbReference type="ARBA" id="ARBA00004479"/>
    </source>
</evidence>
<dbReference type="InterPro" id="IPR003598">
    <property type="entry name" value="Ig_sub2"/>
</dbReference>
<dbReference type="InterPro" id="IPR013783">
    <property type="entry name" value="Ig-like_fold"/>
</dbReference>
<comment type="subcellular location">
    <subcellularLocation>
        <location evidence="1">Membrane</location>
        <topology evidence="1">Single-pass type I membrane protein</topology>
    </subcellularLocation>
</comment>
<dbReference type="Pfam" id="PF13927">
    <property type="entry name" value="Ig_3"/>
    <property type="match status" value="2"/>
</dbReference>
<keyword evidence="3" id="KW-1015">Disulfide bond</keyword>
<accession>A0AAN8G890</accession>
<dbReference type="PROSITE" id="PS50835">
    <property type="entry name" value="IG_LIKE"/>
    <property type="match status" value="2"/>
</dbReference>
<proteinExistence type="predicted"/>
<dbReference type="InterPro" id="IPR036179">
    <property type="entry name" value="Ig-like_dom_sf"/>
</dbReference>
<feature type="domain" description="Ig-like" evidence="7">
    <location>
        <begin position="342"/>
        <end position="423"/>
    </location>
</feature>
<dbReference type="SMART" id="SM00409">
    <property type="entry name" value="IG"/>
    <property type="match status" value="4"/>
</dbReference>
<dbReference type="InterPro" id="IPR051275">
    <property type="entry name" value="Cell_adhesion_signaling"/>
</dbReference>
<dbReference type="Gene3D" id="2.60.40.10">
    <property type="entry name" value="Immunoglobulins"/>
    <property type="match status" value="3"/>
</dbReference>
<dbReference type="EMBL" id="JAZGQO010000018">
    <property type="protein sequence ID" value="KAK6167713.1"/>
    <property type="molecule type" value="Genomic_DNA"/>
</dbReference>
<feature type="domain" description="Ig-like" evidence="7">
    <location>
        <begin position="221"/>
        <end position="329"/>
    </location>
</feature>